<comment type="caution">
    <text evidence="18">The sequence shown here is derived from an EMBL/GenBank/DDBJ whole genome shotgun (WGS) entry which is preliminary data.</text>
</comment>
<comment type="catalytic activity">
    <reaction evidence="13">
        <text>L-proline + NAD(+) = 1-pyrroline-2-carboxylate + NADH + H(+)</text>
        <dbReference type="Rhea" id="RHEA:20321"/>
        <dbReference type="ChEBI" id="CHEBI:15378"/>
        <dbReference type="ChEBI" id="CHEBI:39785"/>
        <dbReference type="ChEBI" id="CHEBI:57540"/>
        <dbReference type="ChEBI" id="CHEBI:57945"/>
        <dbReference type="ChEBI" id="CHEBI:60039"/>
        <dbReference type="EC" id="1.5.1.1"/>
    </reaction>
    <physiologicalReaction direction="right-to-left" evidence="13">
        <dbReference type="Rhea" id="RHEA:20323"/>
    </physiologicalReaction>
</comment>
<comment type="catalytic activity">
    <reaction evidence="12">
        <text>(3R)-1,4-thiomorpholine-3-carboxylate + NADP(+) = 3,4-dehydrothiomorpholine-3-carboxylate + NADPH + 2 H(+)</text>
        <dbReference type="Rhea" id="RHEA:12500"/>
        <dbReference type="ChEBI" id="CHEBI:15378"/>
        <dbReference type="ChEBI" id="CHEBI:57783"/>
        <dbReference type="ChEBI" id="CHEBI:58349"/>
        <dbReference type="ChEBI" id="CHEBI:58517"/>
        <dbReference type="ChEBI" id="CHEBI:176873"/>
        <dbReference type="EC" id="1.5.1.25"/>
    </reaction>
    <physiologicalReaction direction="right-to-left" evidence="12">
        <dbReference type="Rhea" id="RHEA:12502"/>
    </physiologicalReaction>
</comment>
<dbReference type="PANTHER" id="PTHR13812:SF19">
    <property type="entry name" value="KETIMINE REDUCTASE MU-CRYSTALLIN"/>
    <property type="match status" value="1"/>
</dbReference>
<evidence type="ECO:0000313" key="18">
    <source>
        <dbReference type="EMBL" id="PIK54035.1"/>
    </source>
</evidence>
<comment type="catalytic activity">
    <reaction evidence="5">
        <text>L-pipecolate + NAD(+) = Delta(1)-piperideine-2-carboxylate + NADH + H(+)</text>
        <dbReference type="Rhea" id="RHEA:30807"/>
        <dbReference type="ChEBI" id="CHEBI:15378"/>
        <dbReference type="ChEBI" id="CHEBI:57540"/>
        <dbReference type="ChEBI" id="CHEBI:57945"/>
        <dbReference type="ChEBI" id="CHEBI:61185"/>
        <dbReference type="ChEBI" id="CHEBI:77631"/>
        <dbReference type="EC" id="1.5.1.1"/>
    </reaction>
    <physiologicalReaction direction="right-to-left" evidence="5">
        <dbReference type="Rhea" id="RHEA:30809"/>
    </physiologicalReaction>
</comment>
<evidence type="ECO:0000256" key="2">
    <source>
        <dbReference type="ARBA" id="ARBA00012883"/>
    </source>
</evidence>
<dbReference type="Proteomes" id="UP000230750">
    <property type="component" value="Unassembled WGS sequence"/>
</dbReference>
<evidence type="ECO:0000256" key="17">
    <source>
        <dbReference type="ARBA" id="ARBA00093650"/>
    </source>
</evidence>
<dbReference type="OrthoDB" id="41492at2759"/>
<dbReference type="GO" id="GO:0005737">
    <property type="term" value="C:cytoplasm"/>
    <property type="evidence" value="ECO:0007669"/>
    <property type="project" value="TreeGrafter"/>
</dbReference>
<comment type="subunit">
    <text evidence="15">Homodimer. Binds the thyroid hormone triiodothyronine (T3); T3 binding inhibits enzymatic activity.</text>
</comment>
<evidence type="ECO:0000256" key="14">
    <source>
        <dbReference type="ARBA" id="ARBA00093273"/>
    </source>
</evidence>
<gene>
    <name evidence="18" type="ORF">BSL78_09064</name>
</gene>
<evidence type="ECO:0000256" key="16">
    <source>
        <dbReference type="ARBA" id="ARBA00093598"/>
    </source>
</evidence>
<dbReference type="SUPFAM" id="SSF51735">
    <property type="entry name" value="NAD(P)-binding Rossmann-fold domains"/>
    <property type="match status" value="1"/>
</dbReference>
<dbReference type="GO" id="GO:0047127">
    <property type="term" value="F:thiomorpholine-carboxylate dehydrogenase activity"/>
    <property type="evidence" value="ECO:0007669"/>
    <property type="project" value="UniProtKB-EC"/>
</dbReference>
<dbReference type="EMBL" id="MRZV01000266">
    <property type="protein sequence ID" value="PIK54035.1"/>
    <property type="molecule type" value="Genomic_DNA"/>
</dbReference>
<evidence type="ECO:0000313" key="19">
    <source>
        <dbReference type="Proteomes" id="UP000230750"/>
    </source>
</evidence>
<reference evidence="18 19" key="1">
    <citation type="journal article" date="2017" name="PLoS Biol.">
        <title>The sea cucumber genome provides insights into morphological evolution and visceral regeneration.</title>
        <authorList>
            <person name="Zhang X."/>
            <person name="Sun L."/>
            <person name="Yuan J."/>
            <person name="Sun Y."/>
            <person name="Gao Y."/>
            <person name="Zhang L."/>
            <person name="Li S."/>
            <person name="Dai H."/>
            <person name="Hamel J.F."/>
            <person name="Liu C."/>
            <person name="Yu Y."/>
            <person name="Liu S."/>
            <person name="Lin W."/>
            <person name="Guo K."/>
            <person name="Jin S."/>
            <person name="Xu P."/>
            <person name="Storey K.B."/>
            <person name="Huan P."/>
            <person name="Zhang T."/>
            <person name="Zhou Y."/>
            <person name="Zhang J."/>
            <person name="Lin C."/>
            <person name="Li X."/>
            <person name="Xing L."/>
            <person name="Huo D."/>
            <person name="Sun M."/>
            <person name="Wang L."/>
            <person name="Mercier A."/>
            <person name="Li F."/>
            <person name="Yang H."/>
            <person name="Xiang J."/>
        </authorList>
    </citation>
    <scope>NUCLEOTIDE SEQUENCE [LARGE SCALE GENOMIC DNA]</scope>
    <source>
        <strain evidence="18">Shaxun</strain>
        <tissue evidence="18">Muscle</tissue>
    </source>
</reference>
<evidence type="ECO:0000256" key="3">
    <source>
        <dbReference type="ARBA" id="ARBA00015173"/>
    </source>
</evidence>
<comment type="catalytic activity">
    <reaction evidence="6">
        <text>Delta(2)-thiazoline-2-carboxylate + NADPH + 2 H(+) = L-thiazolidine-2-carboxylate + NADP(+)</text>
        <dbReference type="Rhea" id="RHEA:68072"/>
        <dbReference type="ChEBI" id="CHEBI:15378"/>
        <dbReference type="ChEBI" id="CHEBI:57783"/>
        <dbReference type="ChEBI" id="CHEBI:58349"/>
        <dbReference type="ChEBI" id="CHEBI:176895"/>
        <dbReference type="ChEBI" id="CHEBI:176896"/>
    </reaction>
    <physiologicalReaction direction="left-to-right" evidence="6">
        <dbReference type="Rhea" id="RHEA:68073"/>
    </physiologicalReaction>
</comment>
<dbReference type="PIRSF" id="PIRSF001439">
    <property type="entry name" value="CryM"/>
    <property type="match status" value="1"/>
</dbReference>
<dbReference type="InterPro" id="IPR036291">
    <property type="entry name" value="NAD(P)-bd_dom_sf"/>
</dbReference>
<dbReference type="EC" id="1.5.1.1" evidence="16"/>
<keyword evidence="19" id="KW-1185">Reference proteome</keyword>
<evidence type="ECO:0000256" key="11">
    <source>
        <dbReference type="ARBA" id="ARBA00093250"/>
    </source>
</evidence>
<evidence type="ECO:0000256" key="4">
    <source>
        <dbReference type="ARBA" id="ARBA00033420"/>
    </source>
</evidence>
<evidence type="ECO:0000256" key="13">
    <source>
        <dbReference type="ARBA" id="ARBA00093264"/>
    </source>
</evidence>
<proteinExistence type="inferred from homology"/>
<comment type="similarity">
    <text evidence="1">Belongs to the ornithine cyclodeaminase/mu-crystallin family.</text>
</comment>
<dbReference type="GO" id="GO:0042562">
    <property type="term" value="F:hormone binding"/>
    <property type="evidence" value="ECO:0007669"/>
    <property type="project" value="TreeGrafter"/>
</dbReference>
<dbReference type="PANTHER" id="PTHR13812">
    <property type="entry name" value="KETIMINE REDUCTASE MU-CRYSTALLIN"/>
    <property type="match status" value="1"/>
</dbReference>
<evidence type="ECO:0000256" key="12">
    <source>
        <dbReference type="ARBA" id="ARBA00093263"/>
    </source>
</evidence>
<protein>
    <recommendedName>
        <fullName evidence="3">Ketimine reductase mu-crystallin</fullName>
        <ecNumber evidence="16">1.5.1.1</ecNumber>
        <ecNumber evidence="2">1.5.1.25</ecNumber>
    </recommendedName>
    <alternativeName>
        <fullName evidence="17">1-piperideine-2-carboxylate/1-pyrroline-2-carboxylate reductase</fullName>
    </alternativeName>
    <alternativeName>
        <fullName evidence="4">NADP-regulated thyroid-hormone-binding protein</fullName>
    </alternativeName>
</protein>
<dbReference type="Gene3D" id="3.40.50.720">
    <property type="entry name" value="NAD(P)-binding Rossmann-like Domain"/>
    <property type="match status" value="1"/>
</dbReference>
<accession>A0A2G8L1F0</accession>
<dbReference type="Pfam" id="PF02423">
    <property type="entry name" value="OCD_Mu_crystall"/>
    <property type="match status" value="2"/>
</dbReference>
<evidence type="ECO:0000256" key="15">
    <source>
        <dbReference type="ARBA" id="ARBA00093567"/>
    </source>
</evidence>
<comment type="catalytic activity">
    <reaction evidence="14">
        <text>L-pipecolate + NADP(+) = Delta(1)-piperideine-2-carboxylate + NADPH + H(+)</text>
        <dbReference type="Rhea" id="RHEA:12524"/>
        <dbReference type="ChEBI" id="CHEBI:15378"/>
        <dbReference type="ChEBI" id="CHEBI:57783"/>
        <dbReference type="ChEBI" id="CHEBI:58349"/>
        <dbReference type="ChEBI" id="CHEBI:61185"/>
        <dbReference type="ChEBI" id="CHEBI:77631"/>
        <dbReference type="EC" id="1.5.1.1"/>
    </reaction>
    <physiologicalReaction direction="right-to-left" evidence="14">
        <dbReference type="Rhea" id="RHEA:12526"/>
    </physiologicalReaction>
</comment>
<dbReference type="AlphaFoldDB" id="A0A2G8L1F0"/>
<dbReference type="InterPro" id="IPR003462">
    <property type="entry name" value="ODC_Mu_crystall"/>
</dbReference>
<evidence type="ECO:0000256" key="9">
    <source>
        <dbReference type="ARBA" id="ARBA00093227"/>
    </source>
</evidence>
<sequence>MAICNIDASFIDCNLKYKDLIPVIEECMANFSRRIKGEIEQPVRTVVRAENSDGSFFIMPVYSKKENIFINKIVTVFPNNASQGIPVHQSLLWLYSGSTGVPKAIMHCDSITLMRTAAASAVATKYLAPKNSKIHTILGAGGQAHSHLEALAAICNFDDVRVWNHNYPKAEAFAKKHGVKAYQSAEEAVRGADVITLVTLASTPVLFKDWVKEGAHINGTRILNYLVSQLSLLNLCLTIAVGAPVPFQQEIEPALMRAAVVYVDSLEGALKESGDIIKSQAPVFGEIGEMILGKVETKQNETTIFKSLGMAMEDLVTANLVYNRFMQLQSST</sequence>
<name>A0A2G8L1F0_STIJA</name>
<comment type="catalytic activity">
    <reaction evidence="9">
        <text>(S)-cystathionine ketimine + NADPH + 2 H(+) = (3R,5S)-2,3,5,6,7-pentahydro-1,4-thiazepine-3,5-dicarboxylate + NADP(+)</text>
        <dbReference type="Rhea" id="RHEA:68036"/>
        <dbReference type="ChEBI" id="CHEBI:15378"/>
        <dbReference type="ChEBI" id="CHEBI:57783"/>
        <dbReference type="ChEBI" id="CHEBI:58349"/>
        <dbReference type="ChEBI" id="CHEBI:176808"/>
        <dbReference type="ChEBI" id="CHEBI:176810"/>
    </reaction>
    <physiologicalReaction direction="left-to-right" evidence="9">
        <dbReference type="Rhea" id="RHEA:68037"/>
    </physiologicalReaction>
</comment>
<dbReference type="EC" id="1.5.1.25" evidence="2"/>
<evidence type="ECO:0000256" key="10">
    <source>
        <dbReference type="ARBA" id="ARBA00093248"/>
    </source>
</evidence>
<comment type="catalytic activity">
    <reaction evidence="11">
        <text>(S)-cystathionine ketimine + NADH + 2 H(+) = (3R,5S)-2,3,5,6,7-pentahydro-1,4-thiazepine-3,5-dicarboxylate + NAD(+)</text>
        <dbReference type="Rhea" id="RHEA:68032"/>
        <dbReference type="ChEBI" id="CHEBI:15378"/>
        <dbReference type="ChEBI" id="CHEBI:57540"/>
        <dbReference type="ChEBI" id="CHEBI:57945"/>
        <dbReference type="ChEBI" id="CHEBI:176808"/>
        <dbReference type="ChEBI" id="CHEBI:176810"/>
    </reaction>
    <physiologicalReaction direction="left-to-right" evidence="11">
        <dbReference type="Rhea" id="RHEA:68033"/>
    </physiologicalReaction>
</comment>
<comment type="catalytic activity">
    <reaction evidence="8">
        <text>(3R)-1,4-thiomorpholine-3-carboxylate + NAD(+) = 3,4-dehydrothiomorpholine-3-carboxylate + NADH + 2 H(+)</text>
        <dbReference type="Rhea" id="RHEA:12504"/>
        <dbReference type="ChEBI" id="CHEBI:15378"/>
        <dbReference type="ChEBI" id="CHEBI:57540"/>
        <dbReference type="ChEBI" id="CHEBI:57945"/>
        <dbReference type="ChEBI" id="CHEBI:58517"/>
        <dbReference type="ChEBI" id="CHEBI:176873"/>
        <dbReference type="EC" id="1.5.1.25"/>
    </reaction>
    <physiologicalReaction direction="right-to-left" evidence="8">
        <dbReference type="Rhea" id="RHEA:12506"/>
    </physiologicalReaction>
</comment>
<evidence type="ECO:0000256" key="1">
    <source>
        <dbReference type="ARBA" id="ARBA00008903"/>
    </source>
</evidence>
<evidence type="ECO:0000256" key="6">
    <source>
        <dbReference type="ARBA" id="ARBA00093197"/>
    </source>
</evidence>
<comment type="catalytic activity">
    <reaction evidence="7">
        <text>L-proline + NADP(+) = 1-pyrroline-2-carboxylate + NADPH + H(+)</text>
        <dbReference type="Rhea" id="RHEA:20317"/>
        <dbReference type="ChEBI" id="CHEBI:15378"/>
        <dbReference type="ChEBI" id="CHEBI:39785"/>
        <dbReference type="ChEBI" id="CHEBI:57783"/>
        <dbReference type="ChEBI" id="CHEBI:58349"/>
        <dbReference type="ChEBI" id="CHEBI:60039"/>
        <dbReference type="EC" id="1.5.1.1"/>
    </reaction>
    <physiologicalReaction direction="right-to-left" evidence="7">
        <dbReference type="Rhea" id="RHEA:20319"/>
    </physiologicalReaction>
</comment>
<organism evidence="18 19">
    <name type="scientific">Stichopus japonicus</name>
    <name type="common">Sea cucumber</name>
    <dbReference type="NCBI Taxonomy" id="307972"/>
    <lineage>
        <taxon>Eukaryota</taxon>
        <taxon>Metazoa</taxon>
        <taxon>Echinodermata</taxon>
        <taxon>Eleutherozoa</taxon>
        <taxon>Echinozoa</taxon>
        <taxon>Holothuroidea</taxon>
        <taxon>Aspidochirotacea</taxon>
        <taxon>Aspidochirotida</taxon>
        <taxon>Stichopodidae</taxon>
        <taxon>Apostichopus</taxon>
    </lineage>
</organism>
<dbReference type="GO" id="GO:0050241">
    <property type="term" value="F:pyrroline-2-carboxylate reductase activity"/>
    <property type="evidence" value="ECO:0007669"/>
    <property type="project" value="UniProtKB-EC"/>
</dbReference>
<dbReference type="STRING" id="307972.A0A2G8L1F0"/>
<evidence type="ECO:0000256" key="5">
    <source>
        <dbReference type="ARBA" id="ARBA00093190"/>
    </source>
</evidence>
<dbReference type="InterPro" id="IPR023401">
    <property type="entry name" value="ODC_N"/>
</dbReference>
<dbReference type="Gene3D" id="3.30.1780.10">
    <property type="entry name" value="ornithine cyclodeaminase, domain 1"/>
    <property type="match status" value="1"/>
</dbReference>
<evidence type="ECO:0000256" key="8">
    <source>
        <dbReference type="ARBA" id="ARBA00093226"/>
    </source>
</evidence>
<comment type="catalytic activity">
    <reaction evidence="10">
        <text>(R)-lanthionine ketimine + NADPH + 2 H(+) = (3R,5R)-1,4-thiomorpholine-3,5-dicarboxylate + NADP(+)</text>
        <dbReference type="Rhea" id="RHEA:68040"/>
        <dbReference type="ChEBI" id="CHEBI:15378"/>
        <dbReference type="ChEBI" id="CHEBI:57783"/>
        <dbReference type="ChEBI" id="CHEBI:58349"/>
        <dbReference type="ChEBI" id="CHEBI:176891"/>
        <dbReference type="ChEBI" id="CHEBI:176892"/>
    </reaction>
    <physiologicalReaction direction="left-to-right" evidence="10">
        <dbReference type="Rhea" id="RHEA:68041"/>
    </physiologicalReaction>
</comment>
<evidence type="ECO:0000256" key="7">
    <source>
        <dbReference type="ARBA" id="ARBA00093203"/>
    </source>
</evidence>